<protein>
    <submittedName>
        <fullName evidence="1">Uncharacterized protein</fullName>
    </submittedName>
</protein>
<dbReference type="AlphaFoldDB" id="A0A317VXJ4"/>
<accession>A0A317VXJ4</accession>
<dbReference type="GeneID" id="37048757"/>
<dbReference type="Proteomes" id="UP000246171">
    <property type="component" value="Unassembled WGS sequence"/>
</dbReference>
<evidence type="ECO:0000313" key="2">
    <source>
        <dbReference type="Proteomes" id="UP000246171"/>
    </source>
</evidence>
<reference evidence="1" key="1">
    <citation type="submission" date="2016-12" db="EMBL/GenBank/DDBJ databases">
        <title>The genomes of Aspergillus section Nigri reveals drivers in fungal speciation.</title>
        <authorList>
            <consortium name="DOE Joint Genome Institute"/>
            <person name="Vesth T.C."/>
            <person name="Nybo J."/>
            <person name="Theobald S."/>
            <person name="Brandl J."/>
            <person name="Frisvad J.C."/>
            <person name="Nielsen K.F."/>
            <person name="Lyhne E.K."/>
            <person name="Kogle M.E."/>
            <person name="Kuo A."/>
            <person name="Riley R."/>
            <person name="Clum A."/>
            <person name="Nolan M."/>
            <person name="Lipzen A."/>
            <person name="Salamov A."/>
            <person name="Henrissat B."/>
            <person name="Wiebenga A."/>
            <person name="De vries R.P."/>
            <person name="Grigoriev I.V."/>
            <person name="Mortensen U.H."/>
            <person name="Andersen M.R."/>
            <person name="Baker S.E."/>
        </authorList>
    </citation>
    <scope>NUCLEOTIDE SEQUENCE</scope>
    <source>
        <strain evidence="1">CBS 122712</strain>
    </source>
</reference>
<evidence type="ECO:0000313" key="1">
    <source>
        <dbReference type="EMBL" id="PWY79064.1"/>
    </source>
</evidence>
<dbReference type="EMBL" id="MSFU01000006">
    <property type="protein sequence ID" value="PWY79064.1"/>
    <property type="molecule type" value="Genomic_DNA"/>
</dbReference>
<sequence length="118" mass="13888">MADRRAFYTSSRPKLEVKAQKGFPNRKIKTRYRLRWNAKIEYRRRRRSQEAESISLGISCSSRHRSKVYIQRNTGLSFAVFALVKPKKGEGKISRIVRMRWPCRTESKNKAVTIITRG</sequence>
<proteinExistence type="predicted"/>
<keyword evidence="2" id="KW-1185">Reference proteome</keyword>
<name>A0A317VXJ4_ASPEC</name>
<dbReference type="VEuPathDB" id="FungiDB:BO83DRAFT_219185"/>
<comment type="caution">
    <text evidence="1">The sequence shown here is derived from an EMBL/GenBank/DDBJ whole genome shotgun (WGS) entry which is preliminary data.</text>
</comment>
<organism evidence="1 2">
    <name type="scientific">Aspergillus eucalypticola (strain CBS 122712 / IBT 29274)</name>
    <dbReference type="NCBI Taxonomy" id="1448314"/>
    <lineage>
        <taxon>Eukaryota</taxon>
        <taxon>Fungi</taxon>
        <taxon>Dikarya</taxon>
        <taxon>Ascomycota</taxon>
        <taxon>Pezizomycotina</taxon>
        <taxon>Eurotiomycetes</taxon>
        <taxon>Eurotiomycetidae</taxon>
        <taxon>Eurotiales</taxon>
        <taxon>Aspergillaceae</taxon>
        <taxon>Aspergillus</taxon>
        <taxon>Aspergillus subgen. Circumdati</taxon>
    </lineage>
</organism>
<gene>
    <name evidence="1" type="ORF">BO83DRAFT_219185</name>
</gene>
<dbReference type="RefSeq" id="XP_025390856.1">
    <property type="nucleotide sequence ID" value="XM_025526795.1"/>
</dbReference>